<dbReference type="InterPro" id="IPR044053">
    <property type="entry name" value="AsaB-like"/>
</dbReference>
<accession>A0A7S3NGL8</accession>
<dbReference type="GO" id="GO:0016491">
    <property type="term" value="F:oxidoreductase activity"/>
    <property type="evidence" value="ECO:0007669"/>
    <property type="project" value="InterPro"/>
</dbReference>
<organism evidence="2">
    <name type="scientific">Aureoumbra lagunensis</name>
    <dbReference type="NCBI Taxonomy" id="44058"/>
    <lineage>
        <taxon>Eukaryota</taxon>
        <taxon>Sar</taxon>
        <taxon>Stramenopiles</taxon>
        <taxon>Ochrophyta</taxon>
        <taxon>Pelagophyceae</taxon>
        <taxon>Pelagomonadales</taxon>
        <taxon>Aureoumbra</taxon>
    </lineage>
</organism>
<dbReference type="PANTHER" id="PTHR34598">
    <property type="entry name" value="BLL6449 PROTEIN"/>
    <property type="match status" value="1"/>
</dbReference>
<protein>
    <submittedName>
        <fullName evidence="2">Uncharacterized protein</fullName>
    </submittedName>
</protein>
<dbReference type="NCBIfam" id="NF041278">
    <property type="entry name" value="CmcJ_NvfI_EfuI"/>
    <property type="match status" value="1"/>
</dbReference>
<sequence length="246" mass="27945">MNLSIKNHGIQFVTEGICPFQDMETYYAQLEEITKKLFKASRAKAFCHAARGNSEGYGTWAHTDHAPGSWSTEMAKIAATQQSNQSLPDHFLPPGLTMDDAKNILKAKRFAVISVWRYLGPTQKCRKSHLALLDASSLQGPDDYLHFELRTAPDSSGLSYSGQNFRLKAKEEGSNTNHRWFYFPNMDKDSEAIIFLVYDSKPTFDSHCHIPTVFHAAFFDPFSPPEEPERQSVDVRILLTWDHNVE</sequence>
<gene>
    <name evidence="2" type="ORF">ALAG00032_LOCUS23</name>
</gene>
<dbReference type="EMBL" id="HBIJ01000038">
    <property type="protein sequence ID" value="CAE0359295.1"/>
    <property type="molecule type" value="Transcribed_RNA"/>
</dbReference>
<comment type="similarity">
    <text evidence="1">Belongs to the asaB hydroxylase/desaturase family.</text>
</comment>
<dbReference type="PANTHER" id="PTHR34598:SF3">
    <property type="entry name" value="OXIDOREDUCTASE AN1597"/>
    <property type="match status" value="1"/>
</dbReference>
<proteinExistence type="inferred from homology"/>
<evidence type="ECO:0000313" key="2">
    <source>
        <dbReference type="EMBL" id="CAE0359295.1"/>
    </source>
</evidence>
<reference evidence="2" key="1">
    <citation type="submission" date="2021-01" db="EMBL/GenBank/DDBJ databases">
        <authorList>
            <person name="Corre E."/>
            <person name="Pelletier E."/>
            <person name="Niang G."/>
            <person name="Scheremetjew M."/>
            <person name="Finn R."/>
            <person name="Kale V."/>
            <person name="Holt S."/>
            <person name="Cochrane G."/>
            <person name="Meng A."/>
            <person name="Brown T."/>
            <person name="Cohen L."/>
        </authorList>
    </citation>
    <scope>NUCLEOTIDE SEQUENCE</scope>
    <source>
        <strain evidence="2">CCMP1510</strain>
    </source>
</reference>
<evidence type="ECO:0000256" key="1">
    <source>
        <dbReference type="ARBA" id="ARBA00023604"/>
    </source>
</evidence>
<name>A0A7S3NGL8_9STRA</name>
<dbReference type="AlphaFoldDB" id="A0A7S3NGL8"/>